<dbReference type="Gene3D" id="3.30.565.10">
    <property type="entry name" value="Histidine kinase-like ATPase, C-terminal domain"/>
    <property type="match status" value="1"/>
</dbReference>
<dbReference type="Proteomes" id="UP000242869">
    <property type="component" value="Unassembled WGS sequence"/>
</dbReference>
<keyword evidence="5" id="KW-0547">Nucleotide-binding</keyword>
<dbReference type="AlphaFoldDB" id="A0A1I4Y6D0"/>
<dbReference type="SUPFAM" id="SSF55785">
    <property type="entry name" value="PYP-like sensor domain (PAS domain)"/>
    <property type="match status" value="1"/>
</dbReference>
<dbReference type="SUPFAM" id="SSF47384">
    <property type="entry name" value="Homodimeric domain of signal transducing histidine kinase"/>
    <property type="match status" value="1"/>
</dbReference>
<keyword evidence="3" id="KW-0597">Phosphoprotein</keyword>
<feature type="domain" description="PAC" evidence="12">
    <location>
        <begin position="90"/>
        <end position="141"/>
    </location>
</feature>
<dbReference type="CDD" id="cd00130">
    <property type="entry name" value="PAS"/>
    <property type="match status" value="1"/>
</dbReference>
<proteinExistence type="predicted"/>
<keyword evidence="14" id="KW-1185">Reference proteome</keyword>
<dbReference type="Gene3D" id="1.10.287.130">
    <property type="match status" value="1"/>
</dbReference>
<keyword evidence="8" id="KW-0902">Two-component regulatory system</keyword>
<evidence type="ECO:0000256" key="7">
    <source>
        <dbReference type="ARBA" id="ARBA00022840"/>
    </source>
</evidence>
<dbReference type="Pfam" id="PF00989">
    <property type="entry name" value="PAS"/>
    <property type="match status" value="1"/>
</dbReference>
<evidence type="ECO:0000256" key="5">
    <source>
        <dbReference type="ARBA" id="ARBA00022741"/>
    </source>
</evidence>
<dbReference type="CDD" id="cd00082">
    <property type="entry name" value="HisKA"/>
    <property type="match status" value="1"/>
</dbReference>
<reference evidence="14" key="1">
    <citation type="submission" date="2016-10" db="EMBL/GenBank/DDBJ databases">
        <authorList>
            <person name="Varghese N."/>
            <person name="Submissions S."/>
        </authorList>
    </citation>
    <scope>NUCLEOTIDE SEQUENCE [LARGE SCALE GENOMIC DNA]</scope>
    <source>
        <strain evidence="14">DSM 6150</strain>
    </source>
</reference>
<dbReference type="InterPro" id="IPR004358">
    <property type="entry name" value="Sig_transdc_His_kin-like_C"/>
</dbReference>
<evidence type="ECO:0000256" key="2">
    <source>
        <dbReference type="ARBA" id="ARBA00012438"/>
    </source>
</evidence>
<dbReference type="EC" id="2.7.13.3" evidence="2"/>
<evidence type="ECO:0000256" key="8">
    <source>
        <dbReference type="ARBA" id="ARBA00023012"/>
    </source>
</evidence>
<dbReference type="GO" id="GO:0000155">
    <property type="term" value="F:phosphorelay sensor kinase activity"/>
    <property type="evidence" value="ECO:0007669"/>
    <property type="project" value="InterPro"/>
</dbReference>
<evidence type="ECO:0000259" key="12">
    <source>
        <dbReference type="PROSITE" id="PS50113"/>
    </source>
</evidence>
<dbReference type="InterPro" id="IPR000700">
    <property type="entry name" value="PAS-assoc_C"/>
</dbReference>
<dbReference type="NCBIfam" id="TIGR00229">
    <property type="entry name" value="sensory_box"/>
    <property type="match status" value="1"/>
</dbReference>
<dbReference type="InterPro" id="IPR035965">
    <property type="entry name" value="PAS-like_dom_sf"/>
</dbReference>
<dbReference type="PRINTS" id="PR00344">
    <property type="entry name" value="BCTRLSENSOR"/>
</dbReference>
<dbReference type="InterPro" id="IPR013767">
    <property type="entry name" value="PAS_fold"/>
</dbReference>
<dbReference type="GO" id="GO:0006355">
    <property type="term" value="P:regulation of DNA-templated transcription"/>
    <property type="evidence" value="ECO:0007669"/>
    <property type="project" value="InterPro"/>
</dbReference>
<dbReference type="InterPro" id="IPR000014">
    <property type="entry name" value="PAS"/>
</dbReference>
<dbReference type="InterPro" id="IPR005467">
    <property type="entry name" value="His_kinase_dom"/>
</dbReference>
<evidence type="ECO:0000259" key="10">
    <source>
        <dbReference type="PROSITE" id="PS50109"/>
    </source>
</evidence>
<dbReference type="SMART" id="SM00091">
    <property type="entry name" value="PAS"/>
    <property type="match status" value="1"/>
</dbReference>
<dbReference type="GO" id="GO:0005524">
    <property type="term" value="F:ATP binding"/>
    <property type="evidence" value="ECO:0007669"/>
    <property type="project" value="UniProtKB-KW"/>
</dbReference>
<dbReference type="PROSITE" id="PS50112">
    <property type="entry name" value="PAS"/>
    <property type="match status" value="1"/>
</dbReference>
<feature type="coiled-coil region" evidence="9">
    <location>
        <begin position="139"/>
        <end position="166"/>
    </location>
</feature>
<dbReference type="InterPro" id="IPR003594">
    <property type="entry name" value="HATPase_dom"/>
</dbReference>
<dbReference type="PROSITE" id="PS50113">
    <property type="entry name" value="PAC"/>
    <property type="match status" value="1"/>
</dbReference>
<evidence type="ECO:0000313" key="13">
    <source>
        <dbReference type="EMBL" id="SFN33642.1"/>
    </source>
</evidence>
<dbReference type="PROSITE" id="PS50109">
    <property type="entry name" value="HIS_KIN"/>
    <property type="match status" value="1"/>
</dbReference>
<dbReference type="EMBL" id="FOVE01000007">
    <property type="protein sequence ID" value="SFN33642.1"/>
    <property type="molecule type" value="Genomic_DNA"/>
</dbReference>
<evidence type="ECO:0000256" key="1">
    <source>
        <dbReference type="ARBA" id="ARBA00000085"/>
    </source>
</evidence>
<dbReference type="SMART" id="SM00388">
    <property type="entry name" value="HisKA"/>
    <property type="match status" value="1"/>
</dbReference>
<dbReference type="STRING" id="83765.SAMN05660284_01240"/>
<dbReference type="RefSeq" id="WP_091192822.1">
    <property type="nucleotide sequence ID" value="NZ_FOVE01000007.1"/>
</dbReference>
<dbReference type="Gene3D" id="3.30.450.20">
    <property type="entry name" value="PAS domain"/>
    <property type="match status" value="1"/>
</dbReference>
<dbReference type="InterPro" id="IPR003661">
    <property type="entry name" value="HisK_dim/P_dom"/>
</dbReference>
<dbReference type="InterPro" id="IPR036097">
    <property type="entry name" value="HisK_dim/P_sf"/>
</dbReference>
<keyword evidence="4" id="KW-0808">Transferase</keyword>
<feature type="domain" description="PAS" evidence="11">
    <location>
        <begin position="12"/>
        <end position="57"/>
    </location>
</feature>
<evidence type="ECO:0000256" key="4">
    <source>
        <dbReference type="ARBA" id="ARBA00022679"/>
    </source>
</evidence>
<keyword evidence="7" id="KW-0067">ATP-binding</keyword>
<name>A0A1I4Y6D0_9NEIS</name>
<evidence type="ECO:0000256" key="6">
    <source>
        <dbReference type="ARBA" id="ARBA00022777"/>
    </source>
</evidence>
<protein>
    <recommendedName>
        <fullName evidence="2">histidine kinase</fullName>
        <ecNumber evidence="2">2.7.13.3</ecNumber>
    </recommendedName>
</protein>
<dbReference type="SMART" id="SM00086">
    <property type="entry name" value="PAC"/>
    <property type="match status" value="1"/>
</dbReference>
<feature type="domain" description="Histidine kinase" evidence="10">
    <location>
        <begin position="175"/>
        <end position="420"/>
    </location>
</feature>
<dbReference type="OrthoDB" id="8559580at2"/>
<gene>
    <name evidence="13" type="ORF">SAMN05660284_01240</name>
</gene>
<evidence type="ECO:0000256" key="9">
    <source>
        <dbReference type="SAM" id="Coils"/>
    </source>
</evidence>
<evidence type="ECO:0000259" key="11">
    <source>
        <dbReference type="PROSITE" id="PS50112"/>
    </source>
</evidence>
<accession>A0A1I4Y6D0</accession>
<keyword evidence="9" id="KW-0175">Coiled coil</keyword>
<dbReference type="Pfam" id="PF02518">
    <property type="entry name" value="HATPase_c"/>
    <property type="match status" value="1"/>
</dbReference>
<dbReference type="PANTHER" id="PTHR43065:SF50">
    <property type="entry name" value="HISTIDINE KINASE"/>
    <property type="match status" value="1"/>
</dbReference>
<evidence type="ECO:0000313" key="14">
    <source>
        <dbReference type="Proteomes" id="UP000242869"/>
    </source>
</evidence>
<keyword evidence="6" id="KW-0418">Kinase</keyword>
<comment type="catalytic activity">
    <reaction evidence="1">
        <text>ATP + protein L-histidine = ADP + protein N-phospho-L-histidine.</text>
        <dbReference type="EC" id="2.7.13.3"/>
    </reaction>
</comment>
<dbReference type="SUPFAM" id="SSF55874">
    <property type="entry name" value="ATPase domain of HSP90 chaperone/DNA topoisomerase II/histidine kinase"/>
    <property type="match status" value="1"/>
</dbReference>
<sequence>MQATDNKGIESLQKQSQIILDSISEGIYGLDENCCVTYINRAAQFLLGWTPEEVIGKPAHPLFHHSREDGSACPFEECPISWVETGGSVFNIEDRIWRKDGTSFAVEISVVKLAETGAETRTVVLFRDITERKESQNALMKSYQELAALNARLETAHNQLLQAERLASVGQLAAGMAHEINNPIGFIQSNVGSLERYINAILSLLDNYEELERDGAFNPMNIGKLADLKKAMDYLYLREDMGDLLQETRNGIQRVRKIVQDLRNFSCEESLGEWGWTDLRANLDSALNLLQKEIGSKCTIRREYSSLPDVYCQAAEINHVFMNILLNATQAIEEKGEIVIRTRADENRVCIEISDTGKGIPPEHLQRIFDPFFTTRPVGKGTGLGLSTAYGIVQKHHGKIDVRSTPGRGSTFYITLPINADTAG</sequence>
<dbReference type="PANTHER" id="PTHR43065">
    <property type="entry name" value="SENSOR HISTIDINE KINASE"/>
    <property type="match status" value="1"/>
</dbReference>
<dbReference type="InterPro" id="IPR001610">
    <property type="entry name" value="PAC"/>
</dbReference>
<organism evidence="13 14">
    <name type="scientific">Formivibrio citricus</name>
    <dbReference type="NCBI Taxonomy" id="83765"/>
    <lineage>
        <taxon>Bacteria</taxon>
        <taxon>Pseudomonadati</taxon>
        <taxon>Pseudomonadota</taxon>
        <taxon>Betaproteobacteria</taxon>
        <taxon>Neisseriales</taxon>
        <taxon>Chitinibacteraceae</taxon>
        <taxon>Formivibrio</taxon>
    </lineage>
</organism>
<evidence type="ECO:0000256" key="3">
    <source>
        <dbReference type="ARBA" id="ARBA00022553"/>
    </source>
</evidence>
<dbReference type="SMART" id="SM00387">
    <property type="entry name" value="HATPase_c"/>
    <property type="match status" value="1"/>
</dbReference>
<dbReference type="InterPro" id="IPR036890">
    <property type="entry name" value="HATPase_C_sf"/>
</dbReference>